<feature type="non-terminal residue" evidence="4">
    <location>
        <position position="1"/>
    </location>
</feature>
<accession>A0A815K570</accession>
<dbReference type="Gene3D" id="1.20.1050.10">
    <property type="match status" value="1"/>
</dbReference>
<dbReference type="Proteomes" id="UP000681722">
    <property type="component" value="Unassembled WGS sequence"/>
</dbReference>
<keyword evidence="8" id="KW-1185">Reference proteome</keyword>
<organism evidence="4 8">
    <name type="scientific">Didymodactylos carnosus</name>
    <dbReference type="NCBI Taxonomy" id="1234261"/>
    <lineage>
        <taxon>Eukaryota</taxon>
        <taxon>Metazoa</taxon>
        <taxon>Spiralia</taxon>
        <taxon>Gnathifera</taxon>
        <taxon>Rotifera</taxon>
        <taxon>Eurotatoria</taxon>
        <taxon>Bdelloidea</taxon>
        <taxon>Philodinida</taxon>
        <taxon>Philodinidae</taxon>
        <taxon>Didymodactylos</taxon>
    </lineage>
</organism>
<dbReference type="GO" id="GO:0045174">
    <property type="term" value="F:glutathione dehydrogenase (ascorbate) activity"/>
    <property type="evidence" value="ECO:0007669"/>
    <property type="project" value="TreeGrafter"/>
</dbReference>
<dbReference type="AlphaFoldDB" id="A0A815K570"/>
<dbReference type="InterPro" id="IPR004045">
    <property type="entry name" value="Glutathione_S-Trfase_N"/>
</dbReference>
<evidence type="ECO:0000256" key="2">
    <source>
        <dbReference type="SAM" id="Phobius"/>
    </source>
</evidence>
<dbReference type="InterPro" id="IPR036249">
    <property type="entry name" value="Thioredoxin-like_sf"/>
</dbReference>
<evidence type="ECO:0000313" key="4">
    <source>
        <dbReference type="EMBL" id="CAF1388209.1"/>
    </source>
</evidence>
<dbReference type="GO" id="GO:0005737">
    <property type="term" value="C:cytoplasm"/>
    <property type="evidence" value="ECO:0007669"/>
    <property type="project" value="TreeGrafter"/>
</dbReference>
<keyword evidence="2" id="KW-0472">Membrane</keyword>
<evidence type="ECO:0000259" key="3">
    <source>
        <dbReference type="PROSITE" id="PS50404"/>
    </source>
</evidence>
<dbReference type="EMBL" id="CAJNOQ010016826">
    <property type="protein sequence ID" value="CAF1388209.1"/>
    <property type="molecule type" value="Genomic_DNA"/>
</dbReference>
<dbReference type="InterPro" id="IPR036282">
    <property type="entry name" value="Glutathione-S-Trfase_C_sf"/>
</dbReference>
<dbReference type="EMBL" id="CAJOBA010075082">
    <property type="protein sequence ID" value="CAF4413299.1"/>
    <property type="molecule type" value="Genomic_DNA"/>
</dbReference>
<dbReference type="PANTHER" id="PTHR43968:SF6">
    <property type="entry name" value="GLUTATHIONE S-TRANSFERASE OMEGA"/>
    <property type="match status" value="1"/>
</dbReference>
<dbReference type="GO" id="GO:0006749">
    <property type="term" value="P:glutathione metabolic process"/>
    <property type="evidence" value="ECO:0007669"/>
    <property type="project" value="TreeGrafter"/>
</dbReference>
<dbReference type="Proteomes" id="UP000682733">
    <property type="component" value="Unassembled WGS sequence"/>
</dbReference>
<dbReference type="PANTHER" id="PTHR43968">
    <property type="match status" value="1"/>
</dbReference>
<feature type="domain" description="GST N-terminal" evidence="3">
    <location>
        <begin position="1"/>
        <end position="58"/>
    </location>
</feature>
<sequence>YEEINIDLANPPEWYLKRNPAGEVPGLEWVDPKTQEKHFLAESLVISDYLDDIYPEHHLQPTDPYLKAKQRILIDRFSNVYSSYIAFFCASPAMIDYMLWPWFERLSLLKEVGYVFNSEKHLPRLAQWIHEMEQLKPVKDVKVPEEITKKFMESYKHGKPQYDVE</sequence>
<name>A0A815K570_9BILA</name>
<gene>
    <name evidence="4" type="ORF">GPM918_LOCUS32667</name>
    <name evidence="5" type="ORF">OVA965_LOCUS42241</name>
    <name evidence="6" type="ORF">SRO942_LOCUS33342</name>
    <name evidence="7" type="ORF">TMI583_LOCUS44089</name>
</gene>
<evidence type="ECO:0000313" key="5">
    <source>
        <dbReference type="EMBL" id="CAF1603459.1"/>
    </source>
</evidence>
<dbReference type="OrthoDB" id="4951845at2759"/>
<proteinExistence type="inferred from homology"/>
<protein>
    <recommendedName>
        <fullName evidence="3">GST N-terminal domain-containing protein</fullName>
    </recommendedName>
</protein>
<dbReference type="Proteomes" id="UP000677228">
    <property type="component" value="Unassembled WGS sequence"/>
</dbReference>
<comment type="caution">
    <text evidence="4">The sequence shown here is derived from an EMBL/GenBank/DDBJ whole genome shotgun (WGS) entry which is preliminary data.</text>
</comment>
<evidence type="ECO:0000256" key="1">
    <source>
        <dbReference type="ARBA" id="ARBA00011067"/>
    </source>
</evidence>
<dbReference type="EMBL" id="CAJOBC010082235">
    <property type="protein sequence ID" value="CAF4283080.1"/>
    <property type="molecule type" value="Genomic_DNA"/>
</dbReference>
<comment type="similarity">
    <text evidence="1">Belongs to the GST superfamily. Omega family.</text>
</comment>
<keyword evidence="2" id="KW-0812">Transmembrane</keyword>
<dbReference type="Gene3D" id="3.40.30.10">
    <property type="entry name" value="Glutaredoxin"/>
    <property type="match status" value="1"/>
</dbReference>
<evidence type="ECO:0000313" key="8">
    <source>
        <dbReference type="Proteomes" id="UP000663829"/>
    </source>
</evidence>
<dbReference type="GO" id="GO:0004364">
    <property type="term" value="F:glutathione transferase activity"/>
    <property type="evidence" value="ECO:0007669"/>
    <property type="project" value="TreeGrafter"/>
</dbReference>
<dbReference type="Pfam" id="PF13417">
    <property type="entry name" value="GST_N_3"/>
    <property type="match status" value="1"/>
</dbReference>
<dbReference type="Proteomes" id="UP000663829">
    <property type="component" value="Unassembled WGS sequence"/>
</dbReference>
<dbReference type="SUPFAM" id="SSF52833">
    <property type="entry name" value="Thioredoxin-like"/>
    <property type="match status" value="1"/>
</dbReference>
<dbReference type="PROSITE" id="PS50404">
    <property type="entry name" value="GST_NTER"/>
    <property type="match status" value="1"/>
</dbReference>
<dbReference type="EMBL" id="CAJNOK010051196">
    <property type="protein sequence ID" value="CAF1603459.1"/>
    <property type="molecule type" value="Genomic_DNA"/>
</dbReference>
<reference evidence="4" key="1">
    <citation type="submission" date="2021-02" db="EMBL/GenBank/DDBJ databases">
        <authorList>
            <person name="Nowell W R."/>
        </authorList>
    </citation>
    <scope>NUCLEOTIDE SEQUENCE</scope>
</reference>
<dbReference type="SUPFAM" id="SSF47616">
    <property type="entry name" value="GST C-terminal domain-like"/>
    <property type="match status" value="1"/>
</dbReference>
<feature type="transmembrane region" description="Helical" evidence="2">
    <location>
        <begin position="81"/>
        <end position="100"/>
    </location>
</feature>
<keyword evidence="2" id="KW-1133">Transmembrane helix</keyword>
<evidence type="ECO:0000313" key="7">
    <source>
        <dbReference type="EMBL" id="CAF4413299.1"/>
    </source>
</evidence>
<dbReference type="InterPro" id="IPR050983">
    <property type="entry name" value="GST_Omega/HSP26"/>
</dbReference>
<evidence type="ECO:0000313" key="6">
    <source>
        <dbReference type="EMBL" id="CAF4283080.1"/>
    </source>
</evidence>